<dbReference type="InterPro" id="IPR011992">
    <property type="entry name" value="EF-hand-dom_pair"/>
</dbReference>
<dbReference type="CDD" id="cd00051">
    <property type="entry name" value="EFh"/>
    <property type="match status" value="1"/>
</dbReference>
<dbReference type="PANTHER" id="PTHR11985">
    <property type="entry name" value="GLYCEROL-3-PHOSPHATE DEHYDROGENASE"/>
    <property type="match status" value="1"/>
</dbReference>
<evidence type="ECO:0000313" key="8">
    <source>
        <dbReference type="EMBL" id="CAD8871486.1"/>
    </source>
</evidence>
<organism evidence="8">
    <name type="scientific">Noctiluca scintillans</name>
    <name type="common">Sea sparkle</name>
    <name type="synonym">Red tide dinoflagellate</name>
    <dbReference type="NCBI Taxonomy" id="2966"/>
    <lineage>
        <taxon>Eukaryota</taxon>
        <taxon>Sar</taxon>
        <taxon>Alveolata</taxon>
        <taxon>Dinophyceae</taxon>
        <taxon>Noctilucales</taxon>
        <taxon>Noctilucaceae</taxon>
        <taxon>Noctiluca</taxon>
    </lineage>
</organism>
<dbReference type="AlphaFoldDB" id="A0A7S1B2B9"/>
<dbReference type="GO" id="GO:0006072">
    <property type="term" value="P:glycerol-3-phosphate metabolic process"/>
    <property type="evidence" value="ECO:0007669"/>
    <property type="project" value="InterPro"/>
</dbReference>
<gene>
    <name evidence="8" type="ORF">NSCI0253_LOCUS45843</name>
</gene>
<dbReference type="Gene3D" id="1.10.238.10">
    <property type="entry name" value="EF-hand"/>
    <property type="match status" value="1"/>
</dbReference>
<evidence type="ECO:0000256" key="1">
    <source>
        <dbReference type="ARBA" id="ARBA00004745"/>
    </source>
</evidence>
<dbReference type="EMBL" id="HBFQ01064618">
    <property type="protein sequence ID" value="CAD8871486.1"/>
    <property type="molecule type" value="Transcribed_RNA"/>
</dbReference>
<dbReference type="InterPro" id="IPR018247">
    <property type="entry name" value="EF_Hand_1_Ca_BS"/>
</dbReference>
<dbReference type="Pfam" id="PF16901">
    <property type="entry name" value="DAO_C"/>
    <property type="match status" value="1"/>
</dbReference>
<keyword evidence="5" id="KW-0106">Calcium</keyword>
<evidence type="ECO:0000256" key="4">
    <source>
        <dbReference type="ARBA" id="ARBA00022827"/>
    </source>
</evidence>
<evidence type="ECO:0000256" key="6">
    <source>
        <dbReference type="ARBA" id="ARBA00023002"/>
    </source>
</evidence>
<evidence type="ECO:0000256" key="3">
    <source>
        <dbReference type="ARBA" id="ARBA00022630"/>
    </source>
</evidence>
<evidence type="ECO:0000256" key="5">
    <source>
        <dbReference type="ARBA" id="ARBA00022837"/>
    </source>
</evidence>
<accession>A0A7S1B2B9</accession>
<protein>
    <recommendedName>
        <fullName evidence="2">glycerol-3-phosphate dehydrogenase</fullName>
        <ecNumber evidence="2">1.1.5.3</ecNumber>
    </recommendedName>
</protein>
<dbReference type="InterPro" id="IPR031656">
    <property type="entry name" value="DAO_C"/>
</dbReference>
<dbReference type="InterPro" id="IPR038299">
    <property type="entry name" value="DAO_C_sf"/>
</dbReference>
<keyword evidence="3" id="KW-0285">Flavoprotein</keyword>
<dbReference type="Pfam" id="PF13499">
    <property type="entry name" value="EF-hand_7"/>
    <property type="match status" value="1"/>
</dbReference>
<keyword evidence="6" id="KW-0560">Oxidoreductase</keyword>
<name>A0A7S1B2B9_NOCSC</name>
<dbReference type="FunFam" id="1.10.8.870:FF:000010">
    <property type="entry name" value="Glycerol-3-phosphate dehydrogenase"/>
    <property type="match status" value="1"/>
</dbReference>
<dbReference type="GO" id="GO:0005509">
    <property type="term" value="F:calcium ion binding"/>
    <property type="evidence" value="ECO:0007669"/>
    <property type="project" value="InterPro"/>
</dbReference>
<dbReference type="PROSITE" id="PS50222">
    <property type="entry name" value="EF_HAND_2"/>
    <property type="match status" value="1"/>
</dbReference>
<comment type="pathway">
    <text evidence="1">Polyol metabolism; glycerol degradation.</text>
</comment>
<dbReference type="PROSITE" id="PS00018">
    <property type="entry name" value="EF_HAND_1"/>
    <property type="match status" value="1"/>
</dbReference>
<keyword evidence="4" id="KW-0274">FAD</keyword>
<dbReference type="InterPro" id="IPR000447">
    <property type="entry name" value="G3P_DH_FAD-dep"/>
</dbReference>
<dbReference type="SMART" id="SM00054">
    <property type="entry name" value="EFh"/>
    <property type="match status" value="2"/>
</dbReference>
<evidence type="ECO:0000259" key="7">
    <source>
        <dbReference type="PROSITE" id="PS50222"/>
    </source>
</evidence>
<feature type="domain" description="EF-hand" evidence="7">
    <location>
        <begin position="230"/>
        <end position="265"/>
    </location>
</feature>
<dbReference type="GO" id="GO:0004368">
    <property type="term" value="F:glycerol-3-phosphate dehydrogenase (quinone) activity"/>
    <property type="evidence" value="ECO:0007669"/>
    <property type="project" value="UniProtKB-EC"/>
</dbReference>
<reference evidence="8" key="1">
    <citation type="submission" date="2021-01" db="EMBL/GenBank/DDBJ databases">
        <authorList>
            <person name="Corre E."/>
            <person name="Pelletier E."/>
            <person name="Niang G."/>
            <person name="Scheremetjew M."/>
            <person name="Finn R."/>
            <person name="Kale V."/>
            <person name="Holt S."/>
            <person name="Cochrane G."/>
            <person name="Meng A."/>
            <person name="Brown T."/>
            <person name="Cohen L."/>
        </authorList>
    </citation>
    <scope>NUCLEOTIDE SEQUENCE</scope>
</reference>
<dbReference type="SUPFAM" id="SSF47473">
    <property type="entry name" value="EF-hand"/>
    <property type="match status" value="1"/>
</dbReference>
<evidence type="ECO:0000256" key="2">
    <source>
        <dbReference type="ARBA" id="ARBA00013029"/>
    </source>
</evidence>
<dbReference type="GO" id="GO:0005739">
    <property type="term" value="C:mitochondrion"/>
    <property type="evidence" value="ECO:0007669"/>
    <property type="project" value="TreeGrafter"/>
</dbReference>
<sequence length="287" mass="31892">MAEDCVDQVIELNADFKKKAGPSISLKTPLLGAGPTHKCPNGFHENLAVELSQSYDLPYDVAQHLARNYGTRAPDVLVYAANVKGTAAGLFKNYPRLYEGSQTTFPYLEAEVRYAVMHEYALTPADILGRRTRLAYLNSTAARLALPRVVEIMAECLGWDTAQQEFEHARAEDHLARDYAGPVPNKSSAKLRMACTADVKDIFDRIDTSKKGTLSAEGIRVASHELGFPLNDMELQVALRDMDTDRSGEVSFPEFLMWWNSCEESKALQGKIFRGVRGGEKWATVED</sequence>
<dbReference type="Gene3D" id="1.10.8.870">
    <property type="entry name" value="Alpha-glycerophosphate oxidase, cap domain"/>
    <property type="match status" value="1"/>
</dbReference>
<dbReference type="InterPro" id="IPR002048">
    <property type="entry name" value="EF_hand_dom"/>
</dbReference>
<dbReference type="EC" id="1.1.5.3" evidence="2"/>
<proteinExistence type="predicted"/>
<dbReference type="PANTHER" id="PTHR11985:SF15">
    <property type="entry name" value="GLYCEROL-3-PHOSPHATE DEHYDROGENASE, MITOCHONDRIAL"/>
    <property type="match status" value="1"/>
</dbReference>